<feature type="region of interest" description="Disordered" evidence="6">
    <location>
        <begin position="667"/>
        <end position="692"/>
    </location>
</feature>
<reference evidence="8" key="1">
    <citation type="submission" date="2022-12" db="EMBL/GenBank/DDBJ databases">
        <authorList>
            <person name="Petersen C."/>
        </authorList>
    </citation>
    <scope>NUCLEOTIDE SEQUENCE</scope>
    <source>
        <strain evidence="8">IBT 21472</strain>
    </source>
</reference>
<feature type="compositionally biased region" description="Basic and acidic residues" evidence="6">
    <location>
        <begin position="108"/>
        <end position="146"/>
    </location>
</feature>
<comment type="caution">
    <text evidence="8">The sequence shown here is derived from an EMBL/GenBank/DDBJ whole genome shotgun (WGS) entry which is preliminary data.</text>
</comment>
<keyword evidence="2" id="KW-0698">rRNA processing</keyword>
<dbReference type="GO" id="GO:0006417">
    <property type="term" value="P:regulation of translation"/>
    <property type="evidence" value="ECO:0007669"/>
    <property type="project" value="TreeGrafter"/>
</dbReference>
<feature type="domain" description="PUM-HD" evidence="7">
    <location>
        <begin position="156"/>
        <end position="528"/>
    </location>
</feature>
<feature type="compositionally biased region" description="Basic and acidic residues" evidence="6">
    <location>
        <begin position="1"/>
        <end position="16"/>
    </location>
</feature>
<keyword evidence="1" id="KW-0690">Ribosome biogenesis</keyword>
<dbReference type="Gene3D" id="1.25.10.10">
    <property type="entry name" value="Leucine-rich Repeat Variant"/>
    <property type="match status" value="1"/>
</dbReference>
<reference evidence="8" key="2">
    <citation type="journal article" date="2023" name="IMA Fungus">
        <title>Comparative genomic study of the Penicillium genus elucidates a diverse pangenome and 15 lateral gene transfer events.</title>
        <authorList>
            <person name="Petersen C."/>
            <person name="Sorensen T."/>
            <person name="Nielsen M.R."/>
            <person name="Sondergaard T.E."/>
            <person name="Sorensen J.L."/>
            <person name="Fitzpatrick D.A."/>
            <person name="Frisvad J.C."/>
            <person name="Nielsen K.L."/>
        </authorList>
    </citation>
    <scope>NUCLEOTIDE SEQUENCE</scope>
    <source>
        <strain evidence="8">IBT 21472</strain>
    </source>
</reference>
<evidence type="ECO:0000256" key="2">
    <source>
        <dbReference type="ARBA" id="ARBA00022552"/>
    </source>
</evidence>
<organism evidence="8 9">
    <name type="scientific">Penicillium atrosanguineum</name>
    <dbReference type="NCBI Taxonomy" id="1132637"/>
    <lineage>
        <taxon>Eukaryota</taxon>
        <taxon>Fungi</taxon>
        <taxon>Dikarya</taxon>
        <taxon>Ascomycota</taxon>
        <taxon>Pezizomycotina</taxon>
        <taxon>Eurotiomycetes</taxon>
        <taxon>Eurotiomycetidae</taxon>
        <taxon>Eurotiales</taxon>
        <taxon>Aspergillaceae</taxon>
        <taxon>Penicillium</taxon>
    </lineage>
</organism>
<feature type="compositionally biased region" description="Acidic residues" evidence="6">
    <location>
        <begin position="62"/>
        <end position="107"/>
    </location>
</feature>
<feature type="compositionally biased region" description="Low complexity" evidence="6">
    <location>
        <begin position="22"/>
        <end position="37"/>
    </location>
</feature>
<evidence type="ECO:0000256" key="1">
    <source>
        <dbReference type="ARBA" id="ARBA00022517"/>
    </source>
</evidence>
<dbReference type="InterPro" id="IPR001313">
    <property type="entry name" value="Pumilio_RNA-bd_rpt"/>
</dbReference>
<dbReference type="PANTHER" id="PTHR13389">
    <property type="entry name" value="PUMILIO HOMOLOG 3"/>
    <property type="match status" value="1"/>
</dbReference>
<evidence type="ECO:0000256" key="5">
    <source>
        <dbReference type="ARBA" id="ARBA00024893"/>
    </source>
</evidence>
<comment type="function">
    <text evidence="5">RNA-binding nucleolar protein required for pre-rRNA processing. Involved in production of 18S rRNA and assembly of small ribosomal subunit.</text>
</comment>
<dbReference type="InterPro" id="IPR040059">
    <property type="entry name" value="PUM3"/>
</dbReference>
<dbReference type="SUPFAM" id="SSF48371">
    <property type="entry name" value="ARM repeat"/>
    <property type="match status" value="1"/>
</dbReference>
<dbReference type="InterPro" id="IPR011989">
    <property type="entry name" value="ARM-like"/>
</dbReference>
<dbReference type="Pfam" id="PF08144">
    <property type="entry name" value="CPL"/>
    <property type="match status" value="1"/>
</dbReference>
<dbReference type="PROSITE" id="PS50303">
    <property type="entry name" value="PUM_HD"/>
    <property type="match status" value="1"/>
</dbReference>
<accession>A0A9W9U4Q6</accession>
<name>A0A9W9U4Q6_9EURO</name>
<evidence type="ECO:0000313" key="8">
    <source>
        <dbReference type="EMBL" id="KAJ5315828.1"/>
    </source>
</evidence>
<evidence type="ECO:0000256" key="3">
    <source>
        <dbReference type="ARBA" id="ARBA00022737"/>
    </source>
</evidence>
<dbReference type="GO" id="GO:0006364">
    <property type="term" value="P:rRNA processing"/>
    <property type="evidence" value="ECO:0007669"/>
    <property type="project" value="UniProtKB-KW"/>
</dbReference>
<keyword evidence="9" id="KW-1185">Reference proteome</keyword>
<gene>
    <name evidence="8" type="ORF">N7476_006135</name>
</gene>
<dbReference type="GO" id="GO:0005730">
    <property type="term" value="C:nucleolus"/>
    <property type="evidence" value="ECO:0007669"/>
    <property type="project" value="TreeGrafter"/>
</dbReference>
<dbReference type="InterPro" id="IPR033133">
    <property type="entry name" value="PUM-HD"/>
</dbReference>
<keyword evidence="3" id="KW-0677">Repeat</keyword>
<feature type="compositionally biased region" description="Basic and acidic residues" evidence="6">
    <location>
        <begin position="40"/>
        <end position="52"/>
    </location>
</feature>
<protein>
    <recommendedName>
        <fullName evidence="7">PUM-HD domain-containing protein</fullName>
    </recommendedName>
</protein>
<feature type="region of interest" description="Disordered" evidence="6">
    <location>
        <begin position="1"/>
        <end position="154"/>
    </location>
</feature>
<evidence type="ECO:0000256" key="6">
    <source>
        <dbReference type="SAM" id="MobiDB-lite"/>
    </source>
</evidence>
<keyword evidence="4" id="KW-0694">RNA-binding</keyword>
<evidence type="ECO:0000259" key="7">
    <source>
        <dbReference type="PROSITE" id="PS50303"/>
    </source>
</evidence>
<dbReference type="InterPro" id="IPR016024">
    <property type="entry name" value="ARM-type_fold"/>
</dbReference>
<dbReference type="GO" id="GO:0003729">
    <property type="term" value="F:mRNA binding"/>
    <property type="evidence" value="ECO:0007669"/>
    <property type="project" value="TreeGrafter"/>
</dbReference>
<sequence length="692" mass="78072">MAGVKRPVDAAEDRNGKRSKTKTVSASKSKTAAPVKKSSSKKESKPKKDEKKKVSKKKIQEESEEDEDEDDFDIDDISDDDLDAIDAIDESSEDDVDMEDASDEQEEQEKSAQQENKHQKVADEAKSNASRESHAKQKALQLERKAAKPNADQIARSKKLWEQLRRKSHVKLEDRKKLITELFEIVTGRVRDFVFKHDSVRVIQTALKYGNLEQRKQIAQELQGSYKELAQSRYAKFLVGKLIVHGDNETRDMIIPEFYGHVRRLIRHPEGSWILDDVYRTVATKAQKTRLLREWYGAEFVIFQEDKEPSSDLPKILEAHPEKRGPIMNYLHELINQLVQKKSTGFTMLHDAMLQYFLATKPGSTEANEFIELLKGDEEGDLVKNLAFTQSGSRLMSLTLAYANAKDRKLLLRFYRDTVKAMAGDLNGHMVLLAAYEVVDDTKLSSKSIFGELLNQNDPEEARNEELCYQVNDLTARVAVLYPFAGERVKWLLPEADQEVLKEVREVRKETSKKEPATRRLELVKAASPTLLAFIAARAETLLETTMGCQFIGEVLFEADGDKTAALEGVAQAAKAKSETRDFASVGRLLKSLVQGGRFNPATKSVEKVEPALNFHDLLYEQISDEVMEWATGANPFVIVALTESDDFSKKDELLKILKKNKKALEKASVPGKDEKKPGPTSSGAKILLQKL</sequence>
<dbReference type="EMBL" id="JAPZBO010000005">
    <property type="protein sequence ID" value="KAJ5315828.1"/>
    <property type="molecule type" value="Genomic_DNA"/>
</dbReference>
<evidence type="ECO:0000256" key="4">
    <source>
        <dbReference type="ARBA" id="ARBA00022884"/>
    </source>
</evidence>
<proteinExistence type="predicted"/>
<dbReference type="InterPro" id="IPR012959">
    <property type="entry name" value="CPL_dom"/>
</dbReference>
<dbReference type="PANTHER" id="PTHR13389:SF0">
    <property type="entry name" value="PUMILIO HOMOLOG 3"/>
    <property type="match status" value="1"/>
</dbReference>
<dbReference type="SMART" id="SM00025">
    <property type="entry name" value="Pumilio"/>
    <property type="match status" value="3"/>
</dbReference>
<evidence type="ECO:0000313" key="9">
    <source>
        <dbReference type="Proteomes" id="UP001147746"/>
    </source>
</evidence>
<dbReference type="AlphaFoldDB" id="A0A9W9U4Q6"/>
<dbReference type="Proteomes" id="UP001147746">
    <property type="component" value="Unassembled WGS sequence"/>
</dbReference>